<keyword evidence="4 8" id="KW-0460">Magnesium</keyword>
<feature type="binding site" evidence="7">
    <location>
        <begin position="200"/>
        <end position="207"/>
    </location>
    <ligand>
        <name>GTP</name>
        <dbReference type="ChEBI" id="CHEBI:37565"/>
    </ligand>
</feature>
<feature type="binding site" evidence="8">
    <location>
        <position position="234"/>
    </location>
    <ligand>
        <name>Mg(2+)</name>
        <dbReference type="ChEBI" id="CHEBI:18420"/>
    </ligand>
</feature>
<gene>
    <name evidence="6" type="primary">hflX</name>
    <name evidence="11" type="ORF">FC32_GL001804</name>
</gene>
<feature type="binding site" evidence="7">
    <location>
        <begin position="232"/>
        <end position="236"/>
    </location>
    <ligand>
        <name>GTP</name>
        <dbReference type="ChEBI" id="CHEBI:37565"/>
    </ligand>
</feature>
<feature type="coiled-coil region" evidence="9">
    <location>
        <begin position="153"/>
        <end position="190"/>
    </location>
</feature>
<dbReference type="Gene3D" id="3.40.50.300">
    <property type="entry name" value="P-loop containing nucleotide triphosphate hydrolases"/>
    <property type="match status" value="1"/>
</dbReference>
<dbReference type="Proteomes" id="UP000051324">
    <property type="component" value="Unassembled WGS sequence"/>
</dbReference>
<evidence type="ECO:0000256" key="3">
    <source>
        <dbReference type="ARBA" id="ARBA00022741"/>
    </source>
</evidence>
<evidence type="ECO:0000256" key="6">
    <source>
        <dbReference type="HAMAP-Rule" id="MF_00900"/>
    </source>
</evidence>
<dbReference type="PANTHER" id="PTHR10229:SF4">
    <property type="entry name" value="GTPASE HFLX"/>
    <property type="match status" value="1"/>
</dbReference>
<dbReference type="AlphaFoldDB" id="A0A0R1U187"/>
<keyword evidence="12" id="KW-1185">Reference proteome</keyword>
<dbReference type="STRING" id="1423724.FC32_GL001804"/>
<comment type="subunit">
    <text evidence="6">Monomer. Associates with the 50S ribosomal subunit.</text>
</comment>
<comment type="cofactor">
    <cofactor evidence="8">
        <name>Mg(2+)</name>
        <dbReference type="ChEBI" id="CHEBI:18420"/>
    </cofactor>
</comment>
<dbReference type="HAMAP" id="MF_00900">
    <property type="entry name" value="GTPase_HflX"/>
    <property type="match status" value="1"/>
</dbReference>
<dbReference type="PATRIC" id="fig|1423724.4.peg.1881"/>
<organism evidence="11 12">
    <name type="scientific">Ligilactobacillus apodemi DSM 16634 = JCM 16172</name>
    <dbReference type="NCBI Taxonomy" id="1423724"/>
    <lineage>
        <taxon>Bacteria</taxon>
        <taxon>Bacillati</taxon>
        <taxon>Bacillota</taxon>
        <taxon>Bacilli</taxon>
        <taxon>Lactobacillales</taxon>
        <taxon>Lactobacillaceae</taxon>
        <taxon>Ligilactobacillus</taxon>
    </lineage>
</organism>
<evidence type="ECO:0000256" key="2">
    <source>
        <dbReference type="ARBA" id="ARBA00022723"/>
    </source>
</evidence>
<dbReference type="InterPro" id="IPR042108">
    <property type="entry name" value="GTPase_HflX_N_sf"/>
</dbReference>
<comment type="function">
    <text evidence="6">GTPase that associates with the 50S ribosomal subunit and may have a role during protein synthesis or ribosome biogenesis.</text>
</comment>
<dbReference type="Pfam" id="PF01926">
    <property type="entry name" value="MMR_HSR1"/>
    <property type="match status" value="1"/>
</dbReference>
<dbReference type="GO" id="GO:0043022">
    <property type="term" value="F:ribosome binding"/>
    <property type="evidence" value="ECO:0007669"/>
    <property type="project" value="TreeGrafter"/>
</dbReference>
<keyword evidence="2 8" id="KW-0479">Metal-binding</keyword>
<evidence type="ECO:0000256" key="4">
    <source>
        <dbReference type="ARBA" id="ARBA00022842"/>
    </source>
</evidence>
<evidence type="ECO:0000256" key="7">
    <source>
        <dbReference type="PIRSR" id="PIRSR006809-1"/>
    </source>
</evidence>
<feature type="binding site" evidence="7">
    <location>
        <begin position="340"/>
        <end position="342"/>
    </location>
    <ligand>
        <name>GTP</name>
        <dbReference type="ChEBI" id="CHEBI:37565"/>
    </ligand>
</feature>
<dbReference type="Pfam" id="PF16360">
    <property type="entry name" value="GTP-bdg_M"/>
    <property type="match status" value="1"/>
</dbReference>
<keyword evidence="3 6" id="KW-0547">Nucleotide-binding</keyword>
<dbReference type="FunFam" id="3.40.50.11060:FF:000001">
    <property type="entry name" value="GTPase HflX"/>
    <property type="match status" value="1"/>
</dbReference>
<feature type="binding site" evidence="8">
    <location>
        <position position="207"/>
    </location>
    <ligand>
        <name>Mg(2+)</name>
        <dbReference type="ChEBI" id="CHEBI:18420"/>
    </ligand>
</feature>
<keyword evidence="1 6" id="KW-0963">Cytoplasm</keyword>
<comment type="caution">
    <text evidence="11">The sequence shown here is derived from an EMBL/GenBank/DDBJ whole genome shotgun (WGS) entry which is preliminary data.</text>
</comment>
<dbReference type="InterPro" id="IPR030394">
    <property type="entry name" value="G_HFLX_dom"/>
</dbReference>
<dbReference type="CDD" id="cd01878">
    <property type="entry name" value="HflX"/>
    <property type="match status" value="1"/>
</dbReference>
<comment type="subcellular location">
    <subcellularLocation>
        <location evidence="6">Cytoplasm</location>
    </subcellularLocation>
    <text evidence="6">May associate with membranes.</text>
</comment>
<dbReference type="SUPFAM" id="SSF52540">
    <property type="entry name" value="P-loop containing nucleoside triphosphate hydrolases"/>
    <property type="match status" value="1"/>
</dbReference>
<evidence type="ECO:0000256" key="9">
    <source>
        <dbReference type="SAM" id="Coils"/>
    </source>
</evidence>
<dbReference type="Gene3D" id="6.10.250.2860">
    <property type="match status" value="1"/>
</dbReference>
<dbReference type="InterPro" id="IPR016496">
    <property type="entry name" value="GTPase_HflX"/>
</dbReference>
<evidence type="ECO:0000256" key="8">
    <source>
        <dbReference type="PIRSR" id="PIRSR006809-2"/>
    </source>
</evidence>
<feature type="binding site" evidence="7">
    <location>
        <begin position="254"/>
        <end position="257"/>
    </location>
    <ligand>
        <name>GTP</name>
        <dbReference type="ChEBI" id="CHEBI:37565"/>
    </ligand>
</feature>
<dbReference type="GO" id="GO:0046872">
    <property type="term" value="F:metal ion binding"/>
    <property type="evidence" value="ECO:0007669"/>
    <property type="project" value="UniProtKB-KW"/>
</dbReference>
<feature type="domain" description="Hflx-type G" evidence="10">
    <location>
        <begin position="194"/>
        <end position="362"/>
    </location>
</feature>
<dbReference type="InterPro" id="IPR006073">
    <property type="entry name" value="GTP-bd"/>
</dbReference>
<dbReference type="GO" id="GO:0005737">
    <property type="term" value="C:cytoplasm"/>
    <property type="evidence" value="ECO:0007669"/>
    <property type="project" value="UniProtKB-SubCell"/>
</dbReference>
<dbReference type="PANTHER" id="PTHR10229">
    <property type="entry name" value="GTP-BINDING PROTEIN HFLX"/>
    <property type="match status" value="1"/>
</dbReference>
<evidence type="ECO:0000256" key="1">
    <source>
        <dbReference type="ARBA" id="ARBA00022490"/>
    </source>
</evidence>
<reference evidence="11 12" key="1">
    <citation type="journal article" date="2015" name="Genome Announc.">
        <title>Expanding the biotechnology potential of lactobacilli through comparative genomics of 213 strains and associated genera.</title>
        <authorList>
            <person name="Sun Z."/>
            <person name="Harris H.M."/>
            <person name="McCann A."/>
            <person name="Guo C."/>
            <person name="Argimon S."/>
            <person name="Zhang W."/>
            <person name="Yang X."/>
            <person name="Jeffery I.B."/>
            <person name="Cooney J.C."/>
            <person name="Kagawa T.F."/>
            <person name="Liu W."/>
            <person name="Song Y."/>
            <person name="Salvetti E."/>
            <person name="Wrobel A."/>
            <person name="Rasinkangas P."/>
            <person name="Parkhill J."/>
            <person name="Rea M.C."/>
            <person name="O'Sullivan O."/>
            <person name="Ritari J."/>
            <person name="Douillard F.P."/>
            <person name="Paul Ross R."/>
            <person name="Yang R."/>
            <person name="Briner A.E."/>
            <person name="Felis G.E."/>
            <person name="de Vos W.M."/>
            <person name="Barrangou R."/>
            <person name="Klaenhammer T.R."/>
            <person name="Caufield P.W."/>
            <person name="Cui Y."/>
            <person name="Zhang H."/>
            <person name="O'Toole P.W."/>
        </authorList>
    </citation>
    <scope>NUCLEOTIDE SEQUENCE [LARGE SCALE GENOMIC DNA]</scope>
    <source>
        <strain evidence="11 12">DSM 16634</strain>
    </source>
</reference>
<proteinExistence type="inferred from homology"/>
<feature type="binding site" evidence="7">
    <location>
        <begin position="320"/>
        <end position="323"/>
    </location>
    <ligand>
        <name>GTP</name>
        <dbReference type="ChEBI" id="CHEBI:37565"/>
    </ligand>
</feature>
<dbReference type="Gene3D" id="3.40.50.11060">
    <property type="entry name" value="GTPase HflX, N-terminal domain"/>
    <property type="match status" value="1"/>
</dbReference>
<keyword evidence="5 6" id="KW-0342">GTP-binding</keyword>
<dbReference type="eggNOG" id="COG2262">
    <property type="taxonomic scope" value="Bacteria"/>
</dbReference>
<sequence>MTPVIIAGIEQEQENFAYTMEELVSLAQAAEMEVTKSFKQKLERPIAATYLGKGKAEEIKTAGEITNSEILILNDELTPTQIRNLENITGLRVLDRTSLILEIFAARAKTREAKLQVKIAQLQYRLPRLHTGLVNKLDQQTSGGGYTNRGAGETKLELNRRVIEKKISALNKELKTIEKEQQTRQKQRQRSGIKTAALVGYTNAGKSTTLNGLLKLFGHSANKQVFEKDMLFATLDTSVRKLHFEDNKEILLSDTVGFVSKLPHQLVKAFRTTLAAAANADLLIQVVDLSDKHYQDMIETTEKTLAEIGVTDIPMLYVFNKADKLSLQYPSFEGKELIFSARDEASLRALADILKKELFKDYQTCQYLIPYTQGKLVEELNQNATVLHTDYHADGTLITAEVSPVLAGRLEKFKKVK</sequence>
<dbReference type="GO" id="GO:0003924">
    <property type="term" value="F:GTPase activity"/>
    <property type="evidence" value="ECO:0007669"/>
    <property type="project" value="UniProtKB-UniRule"/>
</dbReference>
<evidence type="ECO:0000256" key="5">
    <source>
        <dbReference type="ARBA" id="ARBA00023134"/>
    </source>
</evidence>
<dbReference type="PROSITE" id="PS51705">
    <property type="entry name" value="G_HFLX"/>
    <property type="match status" value="1"/>
</dbReference>
<evidence type="ECO:0000313" key="11">
    <source>
        <dbReference type="EMBL" id="KRL87185.1"/>
    </source>
</evidence>
<dbReference type="Pfam" id="PF13167">
    <property type="entry name" value="GTP-bdg_N"/>
    <property type="match status" value="1"/>
</dbReference>
<keyword evidence="9" id="KW-0175">Coiled coil</keyword>
<dbReference type="RefSeq" id="WP_025087286.1">
    <property type="nucleotide sequence ID" value="NZ_AZFT01000006.1"/>
</dbReference>
<evidence type="ECO:0000259" key="10">
    <source>
        <dbReference type="PROSITE" id="PS51705"/>
    </source>
</evidence>
<name>A0A0R1U187_9LACO</name>
<comment type="similarity">
    <text evidence="6">Belongs to the TRAFAC class OBG-HflX-like GTPase superfamily. HflX GTPase family.</text>
</comment>
<dbReference type="GO" id="GO:0005525">
    <property type="term" value="F:GTP binding"/>
    <property type="evidence" value="ECO:0007669"/>
    <property type="project" value="UniProtKB-UniRule"/>
</dbReference>
<dbReference type="NCBIfam" id="TIGR03156">
    <property type="entry name" value="GTP_HflX"/>
    <property type="match status" value="1"/>
</dbReference>
<dbReference type="OrthoDB" id="9812272at2"/>
<dbReference type="PIRSF" id="PIRSF006809">
    <property type="entry name" value="GTP-binding_hflX_prd"/>
    <property type="match status" value="1"/>
</dbReference>
<accession>A0A0R1U187</accession>
<dbReference type="InterPro" id="IPR027417">
    <property type="entry name" value="P-loop_NTPase"/>
</dbReference>
<dbReference type="EMBL" id="AZFT01000006">
    <property type="protein sequence ID" value="KRL87185.1"/>
    <property type="molecule type" value="Genomic_DNA"/>
</dbReference>
<evidence type="ECO:0000313" key="12">
    <source>
        <dbReference type="Proteomes" id="UP000051324"/>
    </source>
</evidence>
<dbReference type="InterPro" id="IPR032305">
    <property type="entry name" value="GTP-bd_M"/>
</dbReference>
<dbReference type="InterPro" id="IPR025121">
    <property type="entry name" value="GTPase_HflX_N"/>
</dbReference>
<protein>
    <recommendedName>
        <fullName evidence="6">GTPase HflX</fullName>
    </recommendedName>
    <alternativeName>
        <fullName evidence="6">GTP-binding protein HflX</fullName>
    </alternativeName>
</protein>